<gene>
    <name evidence="1" type="ORF">GCM10007111_44310</name>
</gene>
<accession>A0ABQ2E0U4</accession>
<reference evidence="2" key="1">
    <citation type="journal article" date="2019" name="Int. J. Syst. Evol. Microbiol.">
        <title>The Global Catalogue of Microorganisms (GCM) 10K type strain sequencing project: providing services to taxonomists for standard genome sequencing and annotation.</title>
        <authorList>
            <consortium name="The Broad Institute Genomics Platform"/>
            <consortium name="The Broad Institute Genome Sequencing Center for Infectious Disease"/>
            <person name="Wu L."/>
            <person name="Ma J."/>
        </authorList>
    </citation>
    <scope>NUCLEOTIDE SEQUENCE [LARGE SCALE GENOMIC DNA]</scope>
    <source>
        <strain evidence="2">JCM 30071</strain>
    </source>
</reference>
<organism evidence="1 2">
    <name type="scientific">Virgibacillus kapii</name>
    <dbReference type="NCBI Taxonomy" id="1638645"/>
    <lineage>
        <taxon>Bacteria</taxon>
        <taxon>Bacillati</taxon>
        <taxon>Bacillota</taxon>
        <taxon>Bacilli</taxon>
        <taxon>Bacillales</taxon>
        <taxon>Bacillaceae</taxon>
        <taxon>Virgibacillus</taxon>
    </lineage>
</organism>
<keyword evidence="2" id="KW-1185">Reference proteome</keyword>
<name>A0ABQ2E0U4_9BACI</name>
<comment type="caution">
    <text evidence="1">The sequence shown here is derived from an EMBL/GenBank/DDBJ whole genome shotgun (WGS) entry which is preliminary data.</text>
</comment>
<evidence type="ECO:0000313" key="1">
    <source>
        <dbReference type="EMBL" id="GGJ77955.1"/>
    </source>
</evidence>
<dbReference type="Proteomes" id="UP000634435">
    <property type="component" value="Unassembled WGS sequence"/>
</dbReference>
<protein>
    <submittedName>
        <fullName evidence="1">Uncharacterized protein</fullName>
    </submittedName>
</protein>
<dbReference type="InterPro" id="IPR058995">
    <property type="entry name" value="YolC/YozM-like"/>
</dbReference>
<dbReference type="EMBL" id="BMPN01000023">
    <property type="protein sequence ID" value="GGJ77955.1"/>
    <property type="molecule type" value="Genomic_DNA"/>
</dbReference>
<dbReference type="Pfam" id="PF26328">
    <property type="entry name" value="YolC_YozM"/>
    <property type="match status" value="1"/>
</dbReference>
<sequence>MSVKKVFLLLITAFPLSLILFSTISAQVQTEEDRLSEVTDLAWNNYEVLASSILLEEKVLFFDIADTENKEAFKNNMRKQLDDHKIDYSLEVQVSNVDEIKEKRALEDKAELILNYLRKNNWVRIYPQFKEGTEDVIFLNVNENAPDLDLNILEADVLNFISNHPQYFLEENYEVIARK</sequence>
<proteinExistence type="predicted"/>
<evidence type="ECO:0000313" key="2">
    <source>
        <dbReference type="Proteomes" id="UP000634435"/>
    </source>
</evidence>